<dbReference type="InterPro" id="IPR036397">
    <property type="entry name" value="RNaseH_sf"/>
</dbReference>
<evidence type="ECO:0000256" key="1">
    <source>
        <dbReference type="ARBA" id="ARBA00004123"/>
    </source>
</evidence>
<dbReference type="GO" id="GO:0008270">
    <property type="term" value="F:zinc ion binding"/>
    <property type="evidence" value="ECO:0007669"/>
    <property type="project" value="UniProtKB-KW"/>
</dbReference>
<keyword evidence="3" id="KW-0540">Nuclease</keyword>
<evidence type="ECO:0000256" key="6">
    <source>
        <dbReference type="ARBA" id="ARBA00023242"/>
    </source>
</evidence>
<evidence type="ECO:0000256" key="5">
    <source>
        <dbReference type="ARBA" id="ARBA00022839"/>
    </source>
</evidence>
<dbReference type="PROSITE" id="PS50103">
    <property type="entry name" value="ZF_C3H1"/>
    <property type="match status" value="1"/>
</dbReference>
<dbReference type="InterPro" id="IPR000571">
    <property type="entry name" value="Znf_CCCH"/>
</dbReference>
<dbReference type="SUPFAM" id="SSF53098">
    <property type="entry name" value="Ribonuclease H-like"/>
    <property type="match status" value="1"/>
</dbReference>
<dbReference type="CDD" id="cd06145">
    <property type="entry name" value="REX1_like"/>
    <property type="match status" value="1"/>
</dbReference>
<feature type="zinc finger region" description="C3H1-type" evidence="7">
    <location>
        <begin position="7"/>
        <end position="33"/>
    </location>
</feature>
<dbReference type="InterPro" id="IPR031736">
    <property type="entry name" value="REXO1-like_dom"/>
</dbReference>
<dbReference type="Pfam" id="PF15870">
    <property type="entry name" value="EloA-BP1"/>
    <property type="match status" value="1"/>
</dbReference>
<dbReference type="RefSeq" id="XP_028269792.1">
    <property type="nucleotide sequence ID" value="XM_028413991.1"/>
</dbReference>
<feature type="domain" description="C3H1-type" evidence="10">
    <location>
        <begin position="7"/>
        <end position="33"/>
    </location>
</feature>
<feature type="compositionally biased region" description="Basic and acidic residues" evidence="9">
    <location>
        <begin position="168"/>
        <end position="191"/>
    </location>
</feature>
<comment type="subcellular location">
    <subcellularLocation>
        <location evidence="1">Nucleus</location>
    </subcellularLocation>
</comment>
<evidence type="ECO:0000313" key="12">
    <source>
        <dbReference type="RefSeq" id="XP_028269792.1"/>
    </source>
</evidence>
<dbReference type="Proteomes" id="UP000515145">
    <property type="component" value="Chromosome 9"/>
</dbReference>
<evidence type="ECO:0000256" key="4">
    <source>
        <dbReference type="ARBA" id="ARBA00022801"/>
    </source>
</evidence>
<feature type="region of interest" description="Disordered" evidence="9">
    <location>
        <begin position="701"/>
        <end position="744"/>
    </location>
</feature>
<proteinExistence type="inferred from homology"/>
<dbReference type="AlphaFoldDB" id="A0A6P7IZG3"/>
<name>A0A6P7IZG3_9TELE</name>
<dbReference type="Gene3D" id="3.30.420.10">
    <property type="entry name" value="Ribonuclease H-like superfamily/Ribonuclease H"/>
    <property type="match status" value="1"/>
</dbReference>
<evidence type="ECO:0000259" key="10">
    <source>
        <dbReference type="PROSITE" id="PS50103"/>
    </source>
</evidence>
<dbReference type="SMART" id="SM00479">
    <property type="entry name" value="EXOIII"/>
    <property type="match status" value="1"/>
</dbReference>
<evidence type="ECO:0000256" key="2">
    <source>
        <dbReference type="ARBA" id="ARBA00006357"/>
    </source>
</evidence>
<keyword evidence="7" id="KW-0479">Metal-binding</keyword>
<keyword evidence="6" id="KW-0539">Nucleus</keyword>
<dbReference type="GeneID" id="114441190"/>
<keyword evidence="4" id="KW-0378">Hydrolase</keyword>
<dbReference type="GO" id="GO:0004527">
    <property type="term" value="F:exonuclease activity"/>
    <property type="evidence" value="ECO:0007669"/>
    <property type="project" value="UniProtKB-KW"/>
</dbReference>
<gene>
    <name evidence="12" type="primary">LOC114441190</name>
</gene>
<dbReference type="OrthoDB" id="206335at2759"/>
<dbReference type="InterPro" id="IPR013520">
    <property type="entry name" value="Ribonucl_H"/>
</dbReference>
<feature type="region of interest" description="Disordered" evidence="9">
    <location>
        <begin position="314"/>
        <end position="344"/>
    </location>
</feature>
<feature type="compositionally biased region" description="Polar residues" evidence="9">
    <location>
        <begin position="385"/>
        <end position="426"/>
    </location>
</feature>
<protein>
    <submittedName>
        <fullName evidence="12">RNA exonuclease 1 homolog</fullName>
    </submittedName>
</protein>
<dbReference type="InParanoid" id="A0A6P7IZG3"/>
<dbReference type="Pfam" id="PF00929">
    <property type="entry name" value="RNase_T"/>
    <property type="match status" value="1"/>
</dbReference>
<reference evidence="12" key="1">
    <citation type="submission" date="2025-08" db="UniProtKB">
        <authorList>
            <consortium name="RefSeq"/>
        </authorList>
    </citation>
    <scope>IDENTIFICATION</scope>
</reference>
<feature type="coiled-coil region" evidence="8">
    <location>
        <begin position="70"/>
        <end position="104"/>
    </location>
</feature>
<evidence type="ECO:0000256" key="7">
    <source>
        <dbReference type="PROSITE-ProRule" id="PRU00723"/>
    </source>
</evidence>
<keyword evidence="5 12" id="KW-0269">Exonuclease</keyword>
<feature type="region of interest" description="Disordered" evidence="9">
    <location>
        <begin position="110"/>
        <end position="143"/>
    </location>
</feature>
<dbReference type="PANTHER" id="PTHR12801:SF152">
    <property type="entry name" value="EXONUCLEASE DOMAIN-CONTAINING PROTEIN"/>
    <property type="match status" value="1"/>
</dbReference>
<dbReference type="FunFam" id="3.30.420.10:FF:000019">
    <property type="entry name" value="RNA exonuclease NEF-sp"/>
    <property type="match status" value="1"/>
</dbReference>
<feature type="region of interest" description="Disordered" evidence="9">
    <location>
        <begin position="372"/>
        <end position="444"/>
    </location>
</feature>
<sequence length="1136" mass="125187">MFISSGLFADINCPFAQRGHCERPHCLYKHDSEVGDTFSVSYKPSQVEFSGVQNGRVYASCGSLVNTETKANCHHELEQINKKIETLRHEVEQEQQRLSQYQAAQGERFATTGKTLDGGSTGLRTDFTGTHTQSRKYVVDRSKPKTDLQYDPLSNFSADLQKFNSSSKEQKVKNRLGLNKERSSRHCDQKEPASNYAVLSTSPSVDQRDDSNDDCILIIDVPPSPDKTKSPAKATFDPVDCKDTVGEEKVKLEPIPLNCPSLCLKNHEALKVTPVHTNKLHNCSYKTNKEQESENKTHNVGVIDLTGCLEDFDESQSTVQSGETVEKAGEAVSASATSDIQSGNTSLCELSSNIEKMNPLQPAKNSIFYKAPATNSPHRQHNKQDQPLQQLSYSQCPPDQNVPSTQKMPTQMQGNSNPTASVTHQAHAQPASVDRAKSSLEPSEQIVENSAKVIIGSSDEEEDEDFNYSDMELSDSDPMEECYRIFMEANNEDKGNEKQPDASIGDTHAKKLEVNVMPQTLLGKKRVSHESSHIEQPAAKSRPQPQVLVPLCEPASSGFGSRPTIPLNIQQVHQRASMLTASVKGGQDFLSSTCQKQTQSTPTLTPENLQPMQNTYLSFIPLGTTVDVGNNLHLILPEGTFPLTVASSSSPVTSVLTPISQVHMSSLLAKQTYQAPAVFPVQRCRPAVPVLIPAPARKPTLPSLPSLHSGPAASATPQPSVQASAKPLPTKRKLKQQGEAAKDKVPHNVRQHYVNMFTEEFLKTTANVNDAFERALAEERTVYNRSVNKLKYQSAAVNALKRLKSQTVVPFKNENAFKGQGLKGNVQLNPKHCKGNADDVALYESLKGYILSEEILIESNYPVQHPEKCGCAVLFADSKKVNTDPLKRICCRCGATYSVSQTGKHIRKEECNYHYGKGVEKKVPGGVETRYSCCEGVMGTPGCQVFKLHVHDSFDLEGFVSTVPRSPIDTHCPGVYSLDCEMCYTIHGLELSRVTVVNSSLEVVYDTFVKPDNEVIDYNTRFSGISEEDVKGNQTSLIKAQETLLSFISADTILIGHSLEKDLCLLKLLHGMVVDTSVVFPHRLGPPHKLTLNNLTAEYLRRIIQESVCGHDTAEDATACMELMLWKVKDDGKMKK</sequence>
<dbReference type="PANTHER" id="PTHR12801">
    <property type="entry name" value="RNA EXONUCLEASE REXO1 / RECO3 FAMILY MEMBER-RELATED"/>
    <property type="match status" value="1"/>
</dbReference>
<keyword evidence="7" id="KW-0862">Zinc</keyword>
<feature type="compositionally biased region" description="Polar residues" evidence="9">
    <location>
        <begin position="334"/>
        <end position="344"/>
    </location>
</feature>
<dbReference type="InterPro" id="IPR047021">
    <property type="entry name" value="REXO1/3/4-like"/>
</dbReference>
<dbReference type="GO" id="GO:0003676">
    <property type="term" value="F:nucleic acid binding"/>
    <property type="evidence" value="ECO:0007669"/>
    <property type="project" value="InterPro"/>
</dbReference>
<dbReference type="InterPro" id="IPR012337">
    <property type="entry name" value="RNaseH-like_sf"/>
</dbReference>
<evidence type="ECO:0000256" key="8">
    <source>
        <dbReference type="SAM" id="Coils"/>
    </source>
</evidence>
<organism evidence="11 12">
    <name type="scientific">Parambassis ranga</name>
    <name type="common">Indian glassy fish</name>
    <dbReference type="NCBI Taxonomy" id="210632"/>
    <lineage>
        <taxon>Eukaryota</taxon>
        <taxon>Metazoa</taxon>
        <taxon>Chordata</taxon>
        <taxon>Craniata</taxon>
        <taxon>Vertebrata</taxon>
        <taxon>Euteleostomi</taxon>
        <taxon>Actinopterygii</taxon>
        <taxon>Neopterygii</taxon>
        <taxon>Teleostei</taxon>
        <taxon>Neoteleostei</taxon>
        <taxon>Acanthomorphata</taxon>
        <taxon>Ovalentaria</taxon>
        <taxon>Ambassidae</taxon>
        <taxon>Parambassis</taxon>
    </lineage>
</organism>
<dbReference type="InterPro" id="IPR034922">
    <property type="entry name" value="REX1-like_exo"/>
</dbReference>
<dbReference type="GO" id="GO:0005634">
    <property type="term" value="C:nucleus"/>
    <property type="evidence" value="ECO:0007669"/>
    <property type="project" value="UniProtKB-SubCell"/>
</dbReference>
<keyword evidence="8" id="KW-0175">Coiled coil</keyword>
<evidence type="ECO:0000313" key="11">
    <source>
        <dbReference type="Proteomes" id="UP000515145"/>
    </source>
</evidence>
<evidence type="ECO:0000256" key="9">
    <source>
        <dbReference type="SAM" id="MobiDB-lite"/>
    </source>
</evidence>
<accession>A0A6P7IZG3</accession>
<keyword evidence="11" id="KW-1185">Reference proteome</keyword>
<feature type="region of interest" description="Disordered" evidence="9">
    <location>
        <begin position="164"/>
        <end position="195"/>
    </location>
</feature>
<evidence type="ECO:0000256" key="3">
    <source>
        <dbReference type="ARBA" id="ARBA00022722"/>
    </source>
</evidence>
<keyword evidence="7" id="KW-0863">Zinc-finger</keyword>
<comment type="similarity">
    <text evidence="2">Belongs to the REXO1/REXO3 family.</text>
</comment>